<name>A0ABY6B9A4_9GAMM</name>
<sequence>MPTYDAVLRKSLPGMDLPASTLGELLDSYYAATGFKIVPSEGPDYFVHDTERFGAIEVDLHIERDGQELCPGQDLLFPLLPNDLVFIAPMAC</sequence>
<proteinExistence type="predicted"/>
<evidence type="ECO:0000313" key="2">
    <source>
        <dbReference type="Proteomes" id="UP001064632"/>
    </source>
</evidence>
<dbReference type="RefSeq" id="WP_261693573.1">
    <property type="nucleotide sequence ID" value="NZ_CP104694.1"/>
</dbReference>
<evidence type="ECO:0000313" key="1">
    <source>
        <dbReference type="EMBL" id="UXI66589.1"/>
    </source>
</evidence>
<dbReference type="EMBL" id="CP104694">
    <property type="protein sequence ID" value="UXI66589.1"/>
    <property type="molecule type" value="Genomic_DNA"/>
</dbReference>
<gene>
    <name evidence="1" type="ORF">N4264_17780</name>
</gene>
<keyword evidence="2" id="KW-1185">Reference proteome</keyword>
<organism evidence="1 2">
    <name type="scientific">Tahibacter amnicola</name>
    <dbReference type="NCBI Taxonomy" id="2976241"/>
    <lineage>
        <taxon>Bacteria</taxon>
        <taxon>Pseudomonadati</taxon>
        <taxon>Pseudomonadota</taxon>
        <taxon>Gammaproteobacteria</taxon>
        <taxon>Lysobacterales</taxon>
        <taxon>Rhodanobacteraceae</taxon>
        <taxon>Tahibacter</taxon>
    </lineage>
</organism>
<accession>A0ABY6B9A4</accession>
<dbReference type="Proteomes" id="UP001064632">
    <property type="component" value="Chromosome"/>
</dbReference>
<reference evidence="1" key="1">
    <citation type="submission" date="2022-09" db="EMBL/GenBank/DDBJ databases">
        <title>Tahibacter sp. nov., isolated from a fresh water.</title>
        <authorList>
            <person name="Baek J.H."/>
            <person name="Lee J.K."/>
            <person name="Kim J.M."/>
            <person name="Jeon C.O."/>
        </authorList>
    </citation>
    <scope>NUCLEOTIDE SEQUENCE</scope>
    <source>
        <strain evidence="1">W38</strain>
    </source>
</reference>
<protein>
    <submittedName>
        <fullName evidence="1">Uncharacterized protein</fullName>
    </submittedName>
</protein>